<dbReference type="Proteomes" id="UP000692954">
    <property type="component" value="Unassembled WGS sequence"/>
</dbReference>
<proteinExistence type="predicted"/>
<accession>A0A8S1RJM5</accession>
<protein>
    <submittedName>
        <fullName evidence="1">Uncharacterized protein</fullName>
    </submittedName>
</protein>
<gene>
    <name evidence="1" type="ORF">PSON_ATCC_30995.1.T1720046</name>
</gene>
<comment type="caution">
    <text evidence="1">The sequence shown here is derived from an EMBL/GenBank/DDBJ whole genome shotgun (WGS) entry which is preliminary data.</text>
</comment>
<reference evidence="1" key="1">
    <citation type="submission" date="2021-01" db="EMBL/GenBank/DDBJ databases">
        <authorList>
            <consortium name="Genoscope - CEA"/>
            <person name="William W."/>
        </authorList>
    </citation>
    <scope>NUCLEOTIDE SEQUENCE</scope>
</reference>
<name>A0A8S1RJM5_9CILI</name>
<keyword evidence="2" id="KW-1185">Reference proteome</keyword>
<sequence length="303" mass="36119">MLPIYPLASHSKQQELQNKRSSKILQKPIAKQKSKLVKSSKFHFKQKDKGQQLYQIAQIERMTKSNSNIGYKCRQLGALFIDQFLMKGQILERQYNKESAEYKLSFITQNTGIQSRDNLENDEMLHFYKLLPCEMITEKNRNTFQDKITRPYECFNFLFIDEKLVGIKKKMNFDLLRMIGINEEILDDYVQKENQLPVFWNISNFIQIKEGIYYTNLINFQGEIFVSQIEIKKFIQTNSCQKISHQFLYFIYNCDRSQLNVNQIEKNFINYFQLQALPLIQQISIHKSRIMKPCLIKPIKDFK</sequence>
<evidence type="ECO:0000313" key="2">
    <source>
        <dbReference type="Proteomes" id="UP000692954"/>
    </source>
</evidence>
<organism evidence="1 2">
    <name type="scientific">Paramecium sonneborni</name>
    <dbReference type="NCBI Taxonomy" id="65129"/>
    <lineage>
        <taxon>Eukaryota</taxon>
        <taxon>Sar</taxon>
        <taxon>Alveolata</taxon>
        <taxon>Ciliophora</taxon>
        <taxon>Intramacronucleata</taxon>
        <taxon>Oligohymenophorea</taxon>
        <taxon>Peniculida</taxon>
        <taxon>Parameciidae</taxon>
        <taxon>Paramecium</taxon>
    </lineage>
</organism>
<dbReference type="OrthoDB" id="299734at2759"/>
<evidence type="ECO:0000313" key="1">
    <source>
        <dbReference type="EMBL" id="CAD8126995.1"/>
    </source>
</evidence>
<dbReference type="AlphaFoldDB" id="A0A8S1RJM5"/>
<dbReference type="EMBL" id="CAJJDN010000172">
    <property type="protein sequence ID" value="CAD8126995.1"/>
    <property type="molecule type" value="Genomic_DNA"/>
</dbReference>